<organism evidence="2 3">
    <name type="scientific">Phyllosticta citribraziliensis</name>
    <dbReference type="NCBI Taxonomy" id="989973"/>
    <lineage>
        <taxon>Eukaryota</taxon>
        <taxon>Fungi</taxon>
        <taxon>Dikarya</taxon>
        <taxon>Ascomycota</taxon>
        <taxon>Pezizomycotina</taxon>
        <taxon>Dothideomycetes</taxon>
        <taxon>Dothideomycetes incertae sedis</taxon>
        <taxon>Botryosphaeriales</taxon>
        <taxon>Phyllostictaceae</taxon>
        <taxon>Phyllosticta</taxon>
    </lineage>
</organism>
<dbReference type="GeneID" id="92027568"/>
<feature type="region of interest" description="Disordered" evidence="1">
    <location>
        <begin position="156"/>
        <end position="205"/>
    </location>
</feature>
<name>A0ABR1M8F8_9PEZI</name>
<feature type="compositionally biased region" description="Pro residues" evidence="1">
    <location>
        <begin position="53"/>
        <end position="63"/>
    </location>
</feature>
<keyword evidence="3" id="KW-1185">Reference proteome</keyword>
<proteinExistence type="predicted"/>
<evidence type="ECO:0000313" key="2">
    <source>
        <dbReference type="EMBL" id="KAK7542806.1"/>
    </source>
</evidence>
<comment type="caution">
    <text evidence="2">The sequence shown here is derived from an EMBL/GenBank/DDBJ whole genome shotgun (WGS) entry which is preliminary data.</text>
</comment>
<feature type="compositionally biased region" description="Pro residues" evidence="1">
    <location>
        <begin position="79"/>
        <end position="89"/>
    </location>
</feature>
<dbReference type="PRINTS" id="PR01217">
    <property type="entry name" value="PRICHEXTENSN"/>
</dbReference>
<protein>
    <submittedName>
        <fullName evidence="2">Uncharacterized protein</fullName>
    </submittedName>
</protein>
<gene>
    <name evidence="2" type="ORF">J3D65DRAFT_229166</name>
</gene>
<accession>A0ABR1M8F8</accession>
<reference evidence="2 3" key="1">
    <citation type="submission" date="2024-04" db="EMBL/GenBank/DDBJ databases">
        <title>Phyllosticta paracitricarpa is synonymous to the EU quarantine fungus P. citricarpa based on phylogenomic analyses.</title>
        <authorList>
            <consortium name="Lawrence Berkeley National Laboratory"/>
            <person name="Van ingen-buijs V.A."/>
            <person name="Van westerhoven A.C."/>
            <person name="Haridas S."/>
            <person name="Skiadas P."/>
            <person name="Martin F."/>
            <person name="Groenewald J.Z."/>
            <person name="Crous P.W."/>
            <person name="Seidl M.F."/>
        </authorList>
    </citation>
    <scope>NUCLEOTIDE SEQUENCE [LARGE SCALE GENOMIC DNA]</scope>
    <source>
        <strain evidence="2 3">CPC 17464</strain>
    </source>
</reference>
<dbReference type="RefSeq" id="XP_066659099.1">
    <property type="nucleotide sequence ID" value="XM_066794662.1"/>
</dbReference>
<dbReference type="EMBL" id="JBBPEH010000002">
    <property type="protein sequence ID" value="KAK7542806.1"/>
    <property type="molecule type" value="Genomic_DNA"/>
</dbReference>
<evidence type="ECO:0000256" key="1">
    <source>
        <dbReference type="SAM" id="MobiDB-lite"/>
    </source>
</evidence>
<feature type="region of interest" description="Disordered" evidence="1">
    <location>
        <begin position="1"/>
        <end position="95"/>
    </location>
</feature>
<evidence type="ECO:0000313" key="3">
    <source>
        <dbReference type="Proteomes" id="UP001360953"/>
    </source>
</evidence>
<dbReference type="Proteomes" id="UP001360953">
    <property type="component" value="Unassembled WGS sequence"/>
</dbReference>
<sequence>MRSGLLFRPRSSQGPRRAKSQVGRLSRVKPRAAQRTPLIQKTHATAAPSLTSPAPPPYTPACPPLDHDDKTRRRHQQLPLPPSFLPSSPPQSTQLVHLHHPVSSSFPPARPLHTFQSVIVAHIPPFRCTCKPRDFPDDPYSQSVCGPICHRRIQIQTRKPRLTHPERPSPRPTTEQPSRHQPSRLPTLYKPSTRRPLDVQGPSPATLFQHASNFLEIASHD</sequence>